<dbReference type="InterPro" id="IPR014721">
    <property type="entry name" value="Ribsml_uS5_D2-typ_fold_subgr"/>
</dbReference>
<accession>O18126</accession>
<dbReference type="PaxDb" id="6239-T23G4.2"/>
<dbReference type="GO" id="GO:0004252">
    <property type="term" value="F:serine-type endopeptidase activity"/>
    <property type="evidence" value="ECO:0007669"/>
    <property type="project" value="InterPro"/>
</dbReference>
<name>O18126_CAEEL</name>
<dbReference type="Proteomes" id="UP000001940">
    <property type="component" value="Chromosome IV"/>
</dbReference>
<dbReference type="KEGG" id="cel:CELE_T23G4.2"/>
<dbReference type="InterPro" id="IPR008269">
    <property type="entry name" value="Lon_proteolytic"/>
</dbReference>
<dbReference type="EMBL" id="BX284604">
    <property type="protein sequence ID" value="CAB05284.2"/>
    <property type="molecule type" value="Genomic_DNA"/>
</dbReference>
<dbReference type="CTD" id="188813"/>
<evidence type="ECO:0000313" key="3">
    <source>
        <dbReference type="Proteomes" id="UP000001940"/>
    </source>
</evidence>
<sequence>MKKGIELARSVAHLELCQDKITFQRRYVAIEFDEDELLDGKSSILAVAVSIYFAIVGLRVPSDLMITGSLNLKGTVIPISGLDKTVKVIKLRITLSGSSSA</sequence>
<dbReference type="HOGENOM" id="CLU_2294203_0_0_1"/>
<feature type="domain" description="Lon proteolytic" evidence="1">
    <location>
        <begin position="7"/>
        <end position="84"/>
    </location>
</feature>
<dbReference type="SUPFAM" id="SSF54211">
    <property type="entry name" value="Ribosomal protein S5 domain 2-like"/>
    <property type="match status" value="1"/>
</dbReference>
<evidence type="ECO:0000313" key="4">
    <source>
        <dbReference type="WormBase" id="T23G4.2"/>
    </source>
</evidence>
<dbReference type="PhylomeDB" id="O18126"/>
<dbReference type="InParanoid" id="O18126"/>
<dbReference type="AlphaFoldDB" id="O18126"/>
<organism evidence="2 3">
    <name type="scientific">Caenorhabditis elegans</name>
    <dbReference type="NCBI Taxonomy" id="6239"/>
    <lineage>
        <taxon>Eukaryota</taxon>
        <taxon>Metazoa</taxon>
        <taxon>Ecdysozoa</taxon>
        <taxon>Nematoda</taxon>
        <taxon>Chromadorea</taxon>
        <taxon>Rhabditida</taxon>
        <taxon>Rhabditina</taxon>
        <taxon>Rhabditomorpha</taxon>
        <taxon>Rhabditoidea</taxon>
        <taxon>Rhabditidae</taxon>
        <taxon>Peloderinae</taxon>
        <taxon>Caenorhabditis</taxon>
    </lineage>
</organism>
<keyword evidence="3" id="KW-1185">Reference proteome</keyword>
<dbReference type="GeneID" id="188813"/>
<reference evidence="2 3" key="1">
    <citation type="journal article" date="1998" name="Science">
        <title>Genome sequence of the nematode C. elegans: a platform for investigating biology.</title>
        <authorList>
            <consortium name="The C. elegans sequencing consortium"/>
            <person name="Sulson J.E."/>
            <person name="Waterston R."/>
        </authorList>
    </citation>
    <scope>NUCLEOTIDE SEQUENCE [LARGE SCALE GENOMIC DNA]</scope>
    <source>
        <strain evidence="2 3">Bristol N2</strain>
    </source>
</reference>
<dbReference type="GO" id="GO:0006508">
    <property type="term" value="P:proteolysis"/>
    <property type="evidence" value="ECO:0007669"/>
    <property type="project" value="InterPro"/>
</dbReference>
<dbReference type="UCSC" id="T23G4.2">
    <property type="organism name" value="c. elegans"/>
</dbReference>
<dbReference type="WormBase" id="T23G4.2">
    <property type="protein sequence ID" value="CE47041"/>
    <property type="gene ID" value="WBGene00011958"/>
</dbReference>
<protein>
    <submittedName>
        <fullName evidence="2">Lon proteolytic domain-containing protein</fullName>
    </submittedName>
</protein>
<dbReference type="Gene3D" id="3.30.230.10">
    <property type="match status" value="1"/>
</dbReference>
<dbReference type="RefSeq" id="NP_502646.2">
    <property type="nucleotide sequence ID" value="NM_070245.2"/>
</dbReference>
<evidence type="ECO:0000259" key="1">
    <source>
        <dbReference type="Pfam" id="PF05362"/>
    </source>
</evidence>
<dbReference type="Bgee" id="WBGene00011958">
    <property type="expression patterns" value="Expressed in pharyngeal muscle cell (C elegans) and 3 other cell types or tissues"/>
</dbReference>
<dbReference type="GO" id="GO:0004176">
    <property type="term" value="F:ATP-dependent peptidase activity"/>
    <property type="evidence" value="ECO:0007669"/>
    <property type="project" value="InterPro"/>
</dbReference>
<dbReference type="AGR" id="WB:WBGene00011958"/>
<dbReference type="SMR" id="O18126"/>
<dbReference type="InterPro" id="IPR020568">
    <property type="entry name" value="Ribosomal_Su5_D2-typ_SF"/>
</dbReference>
<dbReference type="Pfam" id="PF05362">
    <property type="entry name" value="Lon_C"/>
    <property type="match status" value="1"/>
</dbReference>
<evidence type="ECO:0000313" key="2">
    <source>
        <dbReference type="EMBL" id="CAB05284.2"/>
    </source>
</evidence>
<proteinExistence type="predicted"/>
<gene>
    <name evidence="2" type="ORF">CELE_T23G4.2</name>
    <name evidence="2 4" type="ORF">T23G4.2</name>
</gene>